<sequence length="456" mass="50292">MRITSIGRVAGLSLALALSAGAASATATAEEAASLKTTLMPLGGEKAGNKDGTIPAWTGGLTTATPGFDNGGRRPDPFAADKPLYSITAMNAAEHAAKLPEGVKQMMQRFPNSFRVDVYPSRRTAAAPDHVYENTFRNATRAKIVDSPAGPVPEGAYGGVPFPIPKTGAEAMWNVLLRWRGESWYTEFNGYTLTPEGKRVVVLQARNDHQMPYYAPDGSLEKFNGEHWMVRSINTGPAIRAGEAITGREQLRGDKSQAWVYLTGQRRVRKLPNTCCDTPTPFSAGLVSFDEIEGFTGRLDQFDWKLVGKQEMLIPYNSNRSLVPTKDTDLVGERHLNPDHVRWELHRVWVVEANLKPGQRHTAPRSLYYIDEDSWVLAWGDRWDSKGQLARSVFVVPVAMPDIPAQAAVTWGTYDHISGGAFVNVVMNQQKQQYKVQKRYNDAVFTPDAMAGEGVR</sequence>
<evidence type="ECO:0000256" key="1">
    <source>
        <dbReference type="SAM" id="MobiDB-lite"/>
    </source>
</evidence>
<name>A0ABU1WRU0_9BURK</name>
<comment type="caution">
    <text evidence="3">The sequence shown here is derived from an EMBL/GenBank/DDBJ whole genome shotgun (WGS) entry which is preliminary data.</text>
</comment>
<evidence type="ECO:0000313" key="3">
    <source>
        <dbReference type="EMBL" id="MDR7152028.1"/>
    </source>
</evidence>
<keyword evidence="4" id="KW-1185">Reference proteome</keyword>
<organism evidence="3 4">
    <name type="scientific">Hydrogenophaga palleronii</name>
    <dbReference type="NCBI Taxonomy" id="65655"/>
    <lineage>
        <taxon>Bacteria</taxon>
        <taxon>Pseudomonadati</taxon>
        <taxon>Pseudomonadota</taxon>
        <taxon>Betaproteobacteria</taxon>
        <taxon>Burkholderiales</taxon>
        <taxon>Comamonadaceae</taxon>
        <taxon>Hydrogenophaga</taxon>
    </lineage>
</organism>
<dbReference type="Pfam" id="PF07044">
    <property type="entry name" value="DUF1329"/>
    <property type="match status" value="1"/>
</dbReference>
<dbReference type="RefSeq" id="WP_310320371.1">
    <property type="nucleotide sequence ID" value="NZ_JAVDWU010000009.1"/>
</dbReference>
<dbReference type="InterPro" id="IPR010752">
    <property type="entry name" value="DUF1329"/>
</dbReference>
<dbReference type="Gene3D" id="2.50.20.10">
    <property type="entry name" value="Lipoprotein localisation LolA/LolB/LppX"/>
    <property type="match status" value="1"/>
</dbReference>
<dbReference type="Proteomes" id="UP001265700">
    <property type="component" value="Unassembled WGS sequence"/>
</dbReference>
<evidence type="ECO:0000256" key="2">
    <source>
        <dbReference type="SAM" id="SignalP"/>
    </source>
</evidence>
<gene>
    <name evidence="3" type="ORF">J2W49_004004</name>
</gene>
<dbReference type="EMBL" id="JAVDWU010000009">
    <property type="protein sequence ID" value="MDR7152028.1"/>
    <property type="molecule type" value="Genomic_DNA"/>
</dbReference>
<feature type="region of interest" description="Disordered" evidence="1">
    <location>
        <begin position="41"/>
        <end position="76"/>
    </location>
</feature>
<evidence type="ECO:0000313" key="4">
    <source>
        <dbReference type="Proteomes" id="UP001265700"/>
    </source>
</evidence>
<reference evidence="3 4" key="1">
    <citation type="submission" date="2023-07" db="EMBL/GenBank/DDBJ databases">
        <title>Sorghum-associated microbial communities from plants grown in Nebraska, USA.</title>
        <authorList>
            <person name="Schachtman D."/>
        </authorList>
    </citation>
    <scope>NUCLEOTIDE SEQUENCE [LARGE SCALE GENOMIC DNA]</scope>
    <source>
        <strain evidence="3 4">4249</strain>
    </source>
</reference>
<keyword evidence="2" id="KW-0732">Signal</keyword>
<protein>
    <recommendedName>
        <fullName evidence="5">DUF1329 domain-containing protein</fullName>
    </recommendedName>
</protein>
<evidence type="ECO:0008006" key="5">
    <source>
        <dbReference type="Google" id="ProtNLM"/>
    </source>
</evidence>
<feature type="chain" id="PRO_5045882080" description="DUF1329 domain-containing protein" evidence="2">
    <location>
        <begin position="23"/>
        <end position="456"/>
    </location>
</feature>
<feature type="signal peptide" evidence="2">
    <location>
        <begin position="1"/>
        <end position="22"/>
    </location>
</feature>
<dbReference type="CDD" id="cd16329">
    <property type="entry name" value="LolA_like"/>
    <property type="match status" value="1"/>
</dbReference>
<proteinExistence type="predicted"/>
<accession>A0ABU1WRU0</accession>